<evidence type="ECO:0000256" key="1">
    <source>
        <dbReference type="ARBA" id="ARBA00004496"/>
    </source>
</evidence>
<feature type="modified residue" description="4-aspartylphosphate" evidence="10">
    <location>
        <position position="55"/>
    </location>
</feature>
<dbReference type="CDD" id="cd17536">
    <property type="entry name" value="REC_YesN-like"/>
    <property type="match status" value="1"/>
</dbReference>
<dbReference type="Proteomes" id="UP000260812">
    <property type="component" value="Unassembled WGS sequence"/>
</dbReference>
<evidence type="ECO:0000256" key="9">
    <source>
        <dbReference type="ARBA" id="ARBA00024867"/>
    </source>
</evidence>
<keyword evidence="6" id="KW-0805">Transcription regulation</keyword>
<dbReference type="GO" id="GO:0003700">
    <property type="term" value="F:DNA-binding transcription factor activity"/>
    <property type="evidence" value="ECO:0007669"/>
    <property type="project" value="InterPro"/>
</dbReference>
<feature type="domain" description="Response regulatory" evidence="12">
    <location>
        <begin position="3"/>
        <end position="121"/>
    </location>
</feature>
<evidence type="ECO:0000256" key="7">
    <source>
        <dbReference type="ARBA" id="ARBA00023125"/>
    </source>
</evidence>
<evidence type="ECO:0000256" key="3">
    <source>
        <dbReference type="ARBA" id="ARBA00022490"/>
    </source>
</evidence>
<evidence type="ECO:0000256" key="5">
    <source>
        <dbReference type="ARBA" id="ARBA00023012"/>
    </source>
</evidence>
<dbReference type="GO" id="GO:0005737">
    <property type="term" value="C:cytoplasm"/>
    <property type="evidence" value="ECO:0007669"/>
    <property type="project" value="UniProtKB-SubCell"/>
</dbReference>
<keyword evidence="4 10" id="KW-0597">Phosphoprotein</keyword>
<dbReference type="InterPro" id="IPR011006">
    <property type="entry name" value="CheY-like_superfamily"/>
</dbReference>
<organism evidence="13 14">
    <name type="scientific">Eisenbergiella massiliensis</name>
    <dbReference type="NCBI Taxonomy" id="1720294"/>
    <lineage>
        <taxon>Bacteria</taxon>
        <taxon>Bacillati</taxon>
        <taxon>Bacillota</taxon>
        <taxon>Clostridia</taxon>
        <taxon>Lachnospirales</taxon>
        <taxon>Lachnospiraceae</taxon>
        <taxon>Eisenbergiella</taxon>
    </lineage>
</organism>
<evidence type="ECO:0000256" key="6">
    <source>
        <dbReference type="ARBA" id="ARBA00023015"/>
    </source>
</evidence>
<gene>
    <name evidence="13" type="ORF">DXC51_08170</name>
</gene>
<dbReference type="Gene3D" id="1.10.10.60">
    <property type="entry name" value="Homeodomain-like"/>
    <property type="match status" value="2"/>
</dbReference>
<comment type="subcellular location">
    <subcellularLocation>
        <location evidence="1">Cytoplasm</location>
    </subcellularLocation>
</comment>
<dbReference type="GO" id="GO:0000160">
    <property type="term" value="P:phosphorelay signal transduction system"/>
    <property type="evidence" value="ECO:0007669"/>
    <property type="project" value="UniProtKB-KW"/>
</dbReference>
<dbReference type="GeneID" id="97986854"/>
<evidence type="ECO:0000313" key="14">
    <source>
        <dbReference type="Proteomes" id="UP000260812"/>
    </source>
</evidence>
<keyword evidence="14" id="KW-1185">Reference proteome</keyword>
<dbReference type="SUPFAM" id="SSF46689">
    <property type="entry name" value="Homeodomain-like"/>
    <property type="match status" value="2"/>
</dbReference>
<reference evidence="13 14" key="1">
    <citation type="submission" date="2018-08" db="EMBL/GenBank/DDBJ databases">
        <title>A genome reference for cultivated species of the human gut microbiota.</title>
        <authorList>
            <person name="Zou Y."/>
            <person name="Xue W."/>
            <person name="Luo G."/>
        </authorList>
    </citation>
    <scope>NUCLEOTIDE SEQUENCE [LARGE SCALE GENOMIC DNA]</scope>
    <source>
        <strain evidence="13 14">TF05-5AC</strain>
    </source>
</reference>
<feature type="domain" description="HTH araC/xylS-type" evidence="11">
    <location>
        <begin position="436"/>
        <end position="534"/>
    </location>
</feature>
<dbReference type="InterPro" id="IPR051552">
    <property type="entry name" value="HptR"/>
</dbReference>
<keyword evidence="7" id="KW-0238">DNA-binding</keyword>
<evidence type="ECO:0000256" key="10">
    <source>
        <dbReference type="PROSITE-ProRule" id="PRU00169"/>
    </source>
</evidence>
<evidence type="ECO:0000313" key="13">
    <source>
        <dbReference type="EMBL" id="RGE62558.1"/>
    </source>
</evidence>
<dbReference type="GO" id="GO:0043565">
    <property type="term" value="F:sequence-specific DNA binding"/>
    <property type="evidence" value="ECO:0007669"/>
    <property type="project" value="InterPro"/>
</dbReference>
<keyword evidence="3" id="KW-0963">Cytoplasm</keyword>
<dbReference type="SMART" id="SM00448">
    <property type="entry name" value="REC"/>
    <property type="match status" value="1"/>
</dbReference>
<dbReference type="PANTHER" id="PTHR42713">
    <property type="entry name" value="HISTIDINE KINASE-RELATED"/>
    <property type="match status" value="1"/>
</dbReference>
<proteinExistence type="predicted"/>
<dbReference type="InterPro" id="IPR001789">
    <property type="entry name" value="Sig_transdc_resp-reg_receiver"/>
</dbReference>
<dbReference type="PROSITE" id="PS50110">
    <property type="entry name" value="RESPONSE_REGULATORY"/>
    <property type="match status" value="1"/>
</dbReference>
<dbReference type="SMART" id="SM00342">
    <property type="entry name" value="HTH_ARAC"/>
    <property type="match status" value="1"/>
</dbReference>
<dbReference type="RefSeq" id="WP_117544266.1">
    <property type="nucleotide sequence ID" value="NZ_JBKUNB010000046.1"/>
</dbReference>
<comment type="function">
    <text evidence="9">May play the central regulatory role in sporulation. It may be an element of the effector pathway responsible for the activation of sporulation genes in response to nutritional stress. Spo0A may act in concert with spo0H (a sigma factor) to control the expression of some genes that are critical to the sporulation process.</text>
</comment>
<keyword evidence="5" id="KW-0902">Two-component regulatory system</keyword>
<dbReference type="SUPFAM" id="SSF52172">
    <property type="entry name" value="CheY-like"/>
    <property type="match status" value="1"/>
</dbReference>
<dbReference type="AlphaFoldDB" id="A0A3E3I7Y2"/>
<dbReference type="Gene3D" id="3.40.50.2300">
    <property type="match status" value="1"/>
</dbReference>
<keyword evidence="8" id="KW-0804">Transcription</keyword>
<dbReference type="PANTHER" id="PTHR42713:SF3">
    <property type="entry name" value="TRANSCRIPTIONAL REGULATORY PROTEIN HPTR"/>
    <property type="match status" value="1"/>
</dbReference>
<evidence type="ECO:0000256" key="2">
    <source>
        <dbReference type="ARBA" id="ARBA00018672"/>
    </source>
</evidence>
<dbReference type="InterPro" id="IPR018060">
    <property type="entry name" value="HTH_AraC"/>
</dbReference>
<evidence type="ECO:0000256" key="8">
    <source>
        <dbReference type="ARBA" id="ARBA00023163"/>
    </source>
</evidence>
<name>A0A3E3I7Y2_9FIRM</name>
<evidence type="ECO:0000259" key="12">
    <source>
        <dbReference type="PROSITE" id="PS50110"/>
    </source>
</evidence>
<dbReference type="Pfam" id="PF00072">
    <property type="entry name" value="Response_reg"/>
    <property type="match status" value="1"/>
</dbReference>
<dbReference type="PROSITE" id="PS01124">
    <property type="entry name" value="HTH_ARAC_FAMILY_2"/>
    <property type="match status" value="1"/>
</dbReference>
<dbReference type="Pfam" id="PF12833">
    <property type="entry name" value="HTH_18"/>
    <property type="match status" value="1"/>
</dbReference>
<protein>
    <recommendedName>
        <fullName evidence="2">Stage 0 sporulation protein A homolog</fullName>
    </recommendedName>
</protein>
<sequence length="540" mass="62751">MLQVLLVDDEPFILQGLAMLIDWEKEGFTLAGTAANGLEAIAFLEKTQVDLIIADIKMPAMTGIELLEKIRAEHISDAYFIILSGYSDFEYARKAIQNSCMDYILKPVRQAELLSVLNKVKADSTQSLQRREEVALQEKAYFARNLIALICGKFDQLNLEHVKSKMRTEGGIRYIDIEIDDRPEDESGKLLLKSEEEKRQQQRLLYQYCLDFLKQDGWHCILDVSSNEKDYDIGLVYCDYMAQEAGMDEQGYLDYFLKSIQQRMKQPVVMFVGNRVDDISLLSESYRTANIARSFQNFHVEGMTQRISWYEEQECAEERTLLCKSSLDELIKAVEQNEKERIPELVDSLYEEINRNSLDAKLVSMNIDYLLFQLVHAAQAQDINVNQEEILEFINRNAFDSGTMRGSRMHLKRFAEEYADYLSQLRGKNIRGSVMSDVEQYIREHYAQNLTLKDLGLKYYINSAYLGQLFRKTYGVSFKDYLNNYRIEMAASLLLHTDLKNYEIMEKVGYHDLDYFINKFIALKGCTPARFRKKSRESNT</sequence>
<dbReference type="EMBL" id="QVLV01000004">
    <property type="protein sequence ID" value="RGE62558.1"/>
    <property type="molecule type" value="Genomic_DNA"/>
</dbReference>
<accession>A0A3E3I7Y2</accession>
<comment type="caution">
    <text evidence="13">The sequence shown here is derived from an EMBL/GenBank/DDBJ whole genome shotgun (WGS) entry which is preliminary data.</text>
</comment>
<evidence type="ECO:0000259" key="11">
    <source>
        <dbReference type="PROSITE" id="PS01124"/>
    </source>
</evidence>
<evidence type="ECO:0000256" key="4">
    <source>
        <dbReference type="ARBA" id="ARBA00022553"/>
    </source>
</evidence>
<dbReference type="InterPro" id="IPR009057">
    <property type="entry name" value="Homeodomain-like_sf"/>
</dbReference>